<sequence length="127" mass="14668">MPKKLSLAQHLSPKELRDKYRNARNVIEKSHYQIIWLLSTSKTPKQVAEMTGYSQTWIYQLINRYNRQGEKGLGDLRASNRGKEPLLNDIQQGQLHQVLTNPASDGGLWNGRKVAEWMSEITCLIEF</sequence>
<dbReference type="Pfam" id="PF13551">
    <property type="entry name" value="HTH_29"/>
    <property type="match status" value="1"/>
</dbReference>
<dbReference type="EMBL" id="CP003654">
    <property type="protein sequence ID" value="AFZ38175.1"/>
    <property type="molecule type" value="Genomic_DNA"/>
</dbReference>
<reference evidence="1" key="1">
    <citation type="submission" date="2012-06" db="EMBL/GenBank/DDBJ databases">
        <title>Finished plasmid 1 of genome of Stanieria cyanosphaera PCC 7437.</title>
        <authorList>
            <consortium name="US DOE Joint Genome Institute"/>
            <person name="Gugger M."/>
            <person name="Coursin T."/>
            <person name="Rippka R."/>
            <person name="Tandeau De Marsac N."/>
            <person name="Huntemann M."/>
            <person name="Wei C.-L."/>
            <person name="Han J."/>
            <person name="Detter J.C."/>
            <person name="Han C."/>
            <person name="Tapia R."/>
            <person name="Davenport K."/>
            <person name="Daligault H."/>
            <person name="Erkkila T."/>
            <person name="Gu W."/>
            <person name="Munk A.C.C."/>
            <person name="Teshima H."/>
            <person name="Xu Y."/>
            <person name="Chain P."/>
            <person name="Chen A."/>
            <person name="Krypides N."/>
            <person name="Mavromatis K."/>
            <person name="Markowitz V."/>
            <person name="Szeto E."/>
            <person name="Ivanova N."/>
            <person name="Mikhailova N."/>
            <person name="Ovchinnikova G."/>
            <person name="Pagani I."/>
            <person name="Pati A."/>
            <person name="Goodwin L."/>
            <person name="Peters L."/>
            <person name="Pitluck S."/>
            <person name="Woyke T."/>
            <person name="Kerfeld C."/>
        </authorList>
    </citation>
    <scope>NUCLEOTIDE SEQUENCE</scope>
    <source>
        <strain evidence="1">PCC 7437</strain>
        <plasmid evidence="1">pSTA7437.01</plasmid>
    </source>
</reference>
<name>K9Y1H1_STAC7</name>
<accession>K9Y1H1</accession>
<protein>
    <submittedName>
        <fullName evidence="1">Prophage CP4-57 regulatory</fullName>
    </submittedName>
</protein>
<evidence type="ECO:0000313" key="2">
    <source>
        <dbReference type="EMBL" id="AFZ38175.1"/>
    </source>
</evidence>
<dbReference type="EMBL" id="CP003654">
    <property type="protein sequence ID" value="AFZ38169.1"/>
    <property type="molecule type" value="Genomic_DNA"/>
</dbReference>
<keyword evidence="3" id="KW-1185">Reference proteome</keyword>
<geneLocation type="plasmid" evidence="1 3">
    <name>pSTA7437.01</name>
</geneLocation>
<evidence type="ECO:0000313" key="3">
    <source>
        <dbReference type="Proteomes" id="UP000010473"/>
    </source>
</evidence>
<proteinExistence type="predicted"/>
<gene>
    <name evidence="1" type="ordered locus">Sta7437_4726</name>
    <name evidence="2" type="ordered locus">Sta7437_4732</name>
</gene>
<reference evidence="3" key="2">
    <citation type="journal article" date="2013" name="Proc. Natl. Acad. Sci. U.S.A.">
        <title>Improving the coverage of the cyanobacterial phylum using diversity-driven genome sequencing.</title>
        <authorList>
            <person name="Shih P.M."/>
            <person name="Wu D."/>
            <person name="Latifi A."/>
            <person name="Axen S.D."/>
            <person name="Fewer D.P."/>
            <person name="Talla E."/>
            <person name="Calteau A."/>
            <person name="Cai F."/>
            <person name="Tandeau de Marsac N."/>
            <person name="Rippka R."/>
            <person name="Herdman M."/>
            <person name="Sivonen K."/>
            <person name="Coursin T."/>
            <person name="Laurent T."/>
            <person name="Goodwin L."/>
            <person name="Nolan M."/>
            <person name="Davenport K.W."/>
            <person name="Han C.S."/>
            <person name="Rubin E.M."/>
            <person name="Eisen J.A."/>
            <person name="Woyke T."/>
            <person name="Gugger M."/>
            <person name="Kerfeld C.A."/>
        </authorList>
    </citation>
    <scope>NUCLEOTIDE SEQUENCE [LARGE SCALE GENOMIC DNA]</scope>
    <source>
        <strain evidence="3">ATCC 29371 / PCC 7437</strain>
        <plasmid evidence="3">Plasmid pSTA7437.01</plasmid>
    </source>
</reference>
<dbReference type="Proteomes" id="UP000010473">
    <property type="component" value="Plasmid pSTA7437.01"/>
</dbReference>
<dbReference type="HOGENOM" id="CLU_138407_0_0_3"/>
<dbReference type="SUPFAM" id="SSF46689">
    <property type="entry name" value="Homeodomain-like"/>
    <property type="match status" value="1"/>
</dbReference>
<dbReference type="InterPro" id="IPR009057">
    <property type="entry name" value="Homeodomain-like_sf"/>
</dbReference>
<dbReference type="KEGG" id="scs:Sta7437_4726"/>
<organism evidence="1 3">
    <name type="scientific">Stanieria cyanosphaera (strain ATCC 29371 / PCC 7437)</name>
    <dbReference type="NCBI Taxonomy" id="111780"/>
    <lineage>
        <taxon>Bacteria</taxon>
        <taxon>Bacillati</taxon>
        <taxon>Cyanobacteriota</taxon>
        <taxon>Cyanophyceae</taxon>
        <taxon>Pleurocapsales</taxon>
        <taxon>Dermocarpellaceae</taxon>
        <taxon>Stanieria</taxon>
    </lineage>
</organism>
<keyword evidence="1" id="KW-0614">Plasmid</keyword>
<dbReference type="AlphaFoldDB" id="K9Y1H1"/>
<dbReference type="KEGG" id="scs:Sta7437_4732"/>
<evidence type="ECO:0000313" key="1">
    <source>
        <dbReference type="EMBL" id="AFZ38169.1"/>
    </source>
</evidence>